<dbReference type="InterPro" id="IPR016071">
    <property type="entry name" value="Staphylococal_nuclease_OB-fold"/>
</dbReference>
<keyword evidence="4" id="KW-1185">Reference proteome</keyword>
<dbReference type="PROSITE" id="PS50830">
    <property type="entry name" value="TNASE_3"/>
    <property type="match status" value="1"/>
</dbReference>
<feature type="domain" description="TNase-like" evidence="2">
    <location>
        <begin position="26"/>
        <end position="144"/>
    </location>
</feature>
<organism evidence="3 4">
    <name type="scientific">Sulfurimonas diazotrophicus</name>
    <dbReference type="NCBI Taxonomy" id="3131939"/>
    <lineage>
        <taxon>Bacteria</taxon>
        <taxon>Pseudomonadati</taxon>
        <taxon>Campylobacterota</taxon>
        <taxon>Epsilonproteobacteria</taxon>
        <taxon>Campylobacterales</taxon>
        <taxon>Sulfurimonadaceae</taxon>
        <taxon>Sulfurimonas</taxon>
    </lineage>
</organism>
<name>A0ABZ3HB99_9BACT</name>
<dbReference type="RefSeq" id="WP_345970911.1">
    <property type="nucleotide sequence ID" value="NZ_CP147920.1"/>
</dbReference>
<accession>A0ABZ3HB99</accession>
<dbReference type="Pfam" id="PF00565">
    <property type="entry name" value="SNase"/>
    <property type="match status" value="1"/>
</dbReference>
<sequence>MKTHLTILLLCFTLNAASINNKNFGSVIVDEVTSVYDGDTFRATVNAWPPLIGERIGIRINGIDTPEMRGKCPAEKRLAHRAKQHTVAMLRGATTIELRNMKRGKYFRIVADVYVDGQSVGQSLMDSGLAVRYDGGTKTKAWCK</sequence>
<gene>
    <name evidence="3" type="ORF">WCY31_03630</name>
</gene>
<evidence type="ECO:0000259" key="2">
    <source>
        <dbReference type="PROSITE" id="PS50830"/>
    </source>
</evidence>
<dbReference type="SMART" id="SM00318">
    <property type="entry name" value="SNc"/>
    <property type="match status" value="1"/>
</dbReference>
<reference evidence="3 4" key="1">
    <citation type="submission" date="2024-03" db="EMBL/GenBank/DDBJ databases">
        <title>Sulfurimonas sp. HSL3-1.</title>
        <authorList>
            <person name="Wang S."/>
        </authorList>
    </citation>
    <scope>NUCLEOTIDE SEQUENCE [LARGE SCALE GENOMIC DNA]</scope>
    <source>
        <strain evidence="3 4">HSL3-1</strain>
    </source>
</reference>
<feature type="chain" id="PRO_5047275464" evidence="1">
    <location>
        <begin position="17"/>
        <end position="144"/>
    </location>
</feature>
<dbReference type="SUPFAM" id="SSF50199">
    <property type="entry name" value="Staphylococcal nuclease"/>
    <property type="match status" value="1"/>
</dbReference>
<dbReference type="InterPro" id="IPR035437">
    <property type="entry name" value="SNase_OB-fold_sf"/>
</dbReference>
<dbReference type="Proteomes" id="UP001447842">
    <property type="component" value="Chromosome"/>
</dbReference>
<keyword evidence="1" id="KW-0732">Signal</keyword>
<dbReference type="Gene3D" id="2.40.50.90">
    <property type="match status" value="1"/>
</dbReference>
<evidence type="ECO:0000313" key="3">
    <source>
        <dbReference type="EMBL" id="XAU15798.1"/>
    </source>
</evidence>
<evidence type="ECO:0000256" key="1">
    <source>
        <dbReference type="SAM" id="SignalP"/>
    </source>
</evidence>
<proteinExistence type="predicted"/>
<dbReference type="EMBL" id="CP147920">
    <property type="protein sequence ID" value="XAU15798.1"/>
    <property type="molecule type" value="Genomic_DNA"/>
</dbReference>
<protein>
    <submittedName>
        <fullName evidence="3">Thermonuclease family protein</fullName>
    </submittedName>
</protein>
<feature type="signal peptide" evidence="1">
    <location>
        <begin position="1"/>
        <end position="16"/>
    </location>
</feature>
<evidence type="ECO:0000313" key="4">
    <source>
        <dbReference type="Proteomes" id="UP001447842"/>
    </source>
</evidence>